<proteinExistence type="inferred from homology"/>
<evidence type="ECO:0000256" key="13">
    <source>
        <dbReference type="SAM" id="Phobius"/>
    </source>
</evidence>
<keyword evidence="8 12" id="KW-0406">Ion transport</keyword>
<keyword evidence="7" id="KW-0915">Sodium</keyword>
<dbReference type="Proteomes" id="UP001152888">
    <property type="component" value="Unassembled WGS sequence"/>
</dbReference>
<keyword evidence="4 12" id="KW-0894">Sodium channel</keyword>
<evidence type="ECO:0000256" key="12">
    <source>
        <dbReference type="RuleBase" id="RU000679"/>
    </source>
</evidence>
<dbReference type="GO" id="GO:0005886">
    <property type="term" value="C:plasma membrane"/>
    <property type="evidence" value="ECO:0007669"/>
    <property type="project" value="TreeGrafter"/>
</dbReference>
<dbReference type="Gene3D" id="1.10.287.770">
    <property type="entry name" value="YojJ-like"/>
    <property type="match status" value="1"/>
</dbReference>
<evidence type="ECO:0000256" key="10">
    <source>
        <dbReference type="ARBA" id="ARBA00023201"/>
    </source>
</evidence>
<dbReference type="GO" id="GO:0015280">
    <property type="term" value="F:ligand-gated sodium channel activity"/>
    <property type="evidence" value="ECO:0007669"/>
    <property type="project" value="TreeGrafter"/>
</dbReference>
<evidence type="ECO:0000256" key="2">
    <source>
        <dbReference type="ARBA" id="ARBA00007193"/>
    </source>
</evidence>
<evidence type="ECO:0000256" key="5">
    <source>
        <dbReference type="ARBA" id="ARBA00022692"/>
    </source>
</evidence>
<name>A0A9P0JQU9_ACAOB</name>
<evidence type="ECO:0000256" key="4">
    <source>
        <dbReference type="ARBA" id="ARBA00022461"/>
    </source>
</evidence>
<dbReference type="PANTHER" id="PTHR11690">
    <property type="entry name" value="AMILORIDE-SENSITIVE SODIUM CHANNEL-RELATED"/>
    <property type="match status" value="1"/>
</dbReference>
<evidence type="ECO:0000256" key="6">
    <source>
        <dbReference type="ARBA" id="ARBA00022989"/>
    </source>
</evidence>
<dbReference type="OrthoDB" id="6021021at2759"/>
<evidence type="ECO:0000256" key="9">
    <source>
        <dbReference type="ARBA" id="ARBA00023136"/>
    </source>
</evidence>
<comment type="similarity">
    <text evidence="2 12">Belongs to the amiloride-sensitive sodium channel (TC 1.A.6) family.</text>
</comment>
<reference evidence="14" key="1">
    <citation type="submission" date="2022-03" db="EMBL/GenBank/DDBJ databases">
        <authorList>
            <person name="Sayadi A."/>
        </authorList>
    </citation>
    <scope>NUCLEOTIDE SEQUENCE</scope>
</reference>
<keyword evidence="11 12" id="KW-0407">Ion channel</keyword>
<dbReference type="Gene3D" id="1.10.287.820">
    <property type="entry name" value="Acid-sensing ion channel domain"/>
    <property type="match status" value="1"/>
</dbReference>
<comment type="caution">
    <text evidence="14">The sequence shown here is derived from an EMBL/GenBank/DDBJ whole genome shotgun (WGS) entry which is preliminary data.</text>
</comment>
<protein>
    <submittedName>
        <fullName evidence="14">Uncharacterized protein</fullName>
    </submittedName>
</protein>
<accession>A0A9P0JQU9</accession>
<evidence type="ECO:0000313" key="14">
    <source>
        <dbReference type="EMBL" id="CAH1959272.1"/>
    </source>
</evidence>
<keyword evidence="10 12" id="KW-0739">Sodium transport</keyword>
<evidence type="ECO:0000256" key="3">
    <source>
        <dbReference type="ARBA" id="ARBA00022448"/>
    </source>
</evidence>
<dbReference type="PANTHER" id="PTHR11690:SF288">
    <property type="entry name" value="AMILORIDE-SENSITIVE NA+ CHANNEL-RELATED"/>
    <property type="match status" value="1"/>
</dbReference>
<gene>
    <name evidence="14" type="ORF">ACAOBT_LOCUS3090</name>
</gene>
<dbReference type="PRINTS" id="PR01078">
    <property type="entry name" value="AMINACHANNEL"/>
</dbReference>
<comment type="subcellular location">
    <subcellularLocation>
        <location evidence="1">Membrane</location>
        <topology evidence="1">Multi-pass membrane protein</topology>
    </subcellularLocation>
</comment>
<keyword evidence="3 12" id="KW-0813">Transport</keyword>
<dbReference type="Pfam" id="PF00858">
    <property type="entry name" value="ASC"/>
    <property type="match status" value="1"/>
</dbReference>
<keyword evidence="15" id="KW-1185">Reference proteome</keyword>
<sequence length="522" mass="61017">MSGKGQGKTRPQEKRLMVYFREYCDYTGIHGFRYIGEDRTLAERIWWTIWLLLSMIFCGLMVYQIFDKYINYPVLITFSMKETRLQQIPFPAVTICPRAKFSLSHFNITAVLEKMKADNITEEEAQKIGYASAVCEFSHFNKTESYSREGFYKFLNESRPSSIFKYCSYLEKEPDCTEFFKPILTEEGVCYSFNILDKTDMFRDNVEFNLPDFHSTSQIQHWDVESGFTASQIHTYPQRALRIGQKNAFYVLMKTRKSDIEYECPMGESGYRVILHFPSCYPDVTENHFTVPLGQSVTGVIIPHMIKTSEGVKRFHPQTRDCYFQSERPLKYFKVYTQANCLLECKTNYTLDICGCVGFHMPKTEGTPICLMEKLYSCMENVEWDVFYTVYNDYAVVEEEVKHPNFTQCDCRPMCTDVSYRLEMSQNPILYSPGMFAKINDKEEFPMMHYSVLNLYFKTNHIETRERNELYSLSDVISNFGGLLGLFTGFSILSATEIVYFLSLRIWGNIKLFGHWSGPVQN</sequence>
<feature type="transmembrane region" description="Helical" evidence="13">
    <location>
        <begin position="45"/>
        <end position="66"/>
    </location>
</feature>
<keyword evidence="9 13" id="KW-0472">Membrane</keyword>
<evidence type="ECO:0000313" key="15">
    <source>
        <dbReference type="Proteomes" id="UP001152888"/>
    </source>
</evidence>
<evidence type="ECO:0000256" key="11">
    <source>
        <dbReference type="ARBA" id="ARBA00023303"/>
    </source>
</evidence>
<dbReference type="AlphaFoldDB" id="A0A9P0JQU9"/>
<keyword evidence="6 13" id="KW-1133">Transmembrane helix</keyword>
<feature type="transmembrane region" description="Helical" evidence="13">
    <location>
        <begin position="480"/>
        <end position="502"/>
    </location>
</feature>
<dbReference type="EMBL" id="CAKOFQ010006681">
    <property type="protein sequence ID" value="CAH1959272.1"/>
    <property type="molecule type" value="Genomic_DNA"/>
</dbReference>
<evidence type="ECO:0000256" key="8">
    <source>
        <dbReference type="ARBA" id="ARBA00023065"/>
    </source>
</evidence>
<dbReference type="InterPro" id="IPR001873">
    <property type="entry name" value="ENaC"/>
</dbReference>
<organism evidence="14 15">
    <name type="scientific">Acanthoscelides obtectus</name>
    <name type="common">Bean weevil</name>
    <name type="synonym">Bruchus obtectus</name>
    <dbReference type="NCBI Taxonomy" id="200917"/>
    <lineage>
        <taxon>Eukaryota</taxon>
        <taxon>Metazoa</taxon>
        <taxon>Ecdysozoa</taxon>
        <taxon>Arthropoda</taxon>
        <taxon>Hexapoda</taxon>
        <taxon>Insecta</taxon>
        <taxon>Pterygota</taxon>
        <taxon>Neoptera</taxon>
        <taxon>Endopterygota</taxon>
        <taxon>Coleoptera</taxon>
        <taxon>Polyphaga</taxon>
        <taxon>Cucujiformia</taxon>
        <taxon>Chrysomeloidea</taxon>
        <taxon>Chrysomelidae</taxon>
        <taxon>Bruchinae</taxon>
        <taxon>Bruchini</taxon>
        <taxon>Acanthoscelides</taxon>
    </lineage>
</organism>
<evidence type="ECO:0000256" key="1">
    <source>
        <dbReference type="ARBA" id="ARBA00004141"/>
    </source>
</evidence>
<evidence type="ECO:0000256" key="7">
    <source>
        <dbReference type="ARBA" id="ARBA00023053"/>
    </source>
</evidence>
<keyword evidence="5 12" id="KW-0812">Transmembrane</keyword>